<evidence type="ECO:0000256" key="19">
    <source>
        <dbReference type="PIRSR" id="PIRSR600823-4"/>
    </source>
</evidence>
<dbReference type="PANTHER" id="PTHR31235">
    <property type="entry name" value="PEROXIDASE 25-RELATED"/>
    <property type="match status" value="1"/>
</dbReference>
<dbReference type="Proteomes" id="UP000011115">
    <property type="component" value="Unassembled WGS sequence"/>
</dbReference>
<keyword evidence="7 21" id="KW-0349">Heme</keyword>
<feature type="signal peptide" evidence="21">
    <location>
        <begin position="1"/>
        <end position="21"/>
    </location>
</feature>
<dbReference type="CDD" id="cd00693">
    <property type="entry name" value="secretory_peroxidase"/>
    <property type="match status" value="1"/>
</dbReference>
<organism evidence="23 24">
    <name type="scientific">Solanum tuberosum</name>
    <name type="common">Potato</name>
    <dbReference type="NCBI Taxonomy" id="4113"/>
    <lineage>
        <taxon>Eukaryota</taxon>
        <taxon>Viridiplantae</taxon>
        <taxon>Streptophyta</taxon>
        <taxon>Embryophyta</taxon>
        <taxon>Tracheophyta</taxon>
        <taxon>Spermatophyta</taxon>
        <taxon>Magnoliopsida</taxon>
        <taxon>eudicotyledons</taxon>
        <taxon>Gunneridae</taxon>
        <taxon>Pentapetalae</taxon>
        <taxon>asterids</taxon>
        <taxon>lamiids</taxon>
        <taxon>Solanales</taxon>
        <taxon>Solanaceae</taxon>
        <taxon>Solanoideae</taxon>
        <taxon>Solaneae</taxon>
        <taxon>Solanum</taxon>
    </lineage>
</organism>
<evidence type="ECO:0000256" key="14">
    <source>
        <dbReference type="ARBA" id="ARBA00023180"/>
    </source>
</evidence>
<comment type="cofactor">
    <cofactor evidence="18 21">
        <name>Ca(2+)</name>
        <dbReference type="ChEBI" id="CHEBI:29108"/>
    </cofactor>
    <text evidence="18 21">Binds 2 calcium ions per subunit.</text>
</comment>
<reference evidence="23" key="2">
    <citation type="submission" date="2015-06" db="UniProtKB">
        <authorList>
            <consortium name="EnsemblPlants"/>
        </authorList>
    </citation>
    <scope>IDENTIFICATION</scope>
    <source>
        <strain evidence="23">DM1-3 516 R44</strain>
    </source>
</reference>
<evidence type="ECO:0000256" key="20">
    <source>
        <dbReference type="PIRSR" id="PIRSR600823-5"/>
    </source>
</evidence>
<keyword evidence="10 18" id="KW-0106">Calcium</keyword>
<dbReference type="PROSITE" id="PS00436">
    <property type="entry name" value="PEROXIDASE_2"/>
    <property type="match status" value="1"/>
</dbReference>
<protein>
    <recommendedName>
        <fullName evidence="4 21">Peroxidase</fullName>
        <ecNumber evidence="4 21">1.11.1.7</ecNumber>
    </recommendedName>
</protein>
<dbReference type="EC" id="1.11.1.7" evidence="4 21"/>
<feature type="binding site" evidence="18">
    <location>
        <position position="253"/>
    </location>
    <ligand>
        <name>Ca(2+)</name>
        <dbReference type="ChEBI" id="CHEBI:29108"/>
        <label>2</label>
    </ligand>
</feature>
<evidence type="ECO:0000256" key="5">
    <source>
        <dbReference type="ARBA" id="ARBA00022525"/>
    </source>
</evidence>
<feature type="binding site" evidence="18">
    <location>
        <position position="69"/>
    </location>
    <ligand>
        <name>Ca(2+)</name>
        <dbReference type="ChEBI" id="CHEBI:29108"/>
        <label>1</label>
    </ligand>
</feature>
<dbReference type="Gene3D" id="1.10.420.10">
    <property type="entry name" value="Peroxidase, domain 2"/>
    <property type="match status" value="1"/>
</dbReference>
<dbReference type="SMR" id="M1A2Y4"/>
<dbReference type="SUPFAM" id="SSF48113">
    <property type="entry name" value="Heme-dependent peroxidases"/>
    <property type="match status" value="1"/>
</dbReference>
<feature type="binding site" evidence="18">
    <location>
        <position position="64"/>
    </location>
    <ligand>
        <name>Ca(2+)</name>
        <dbReference type="ChEBI" id="CHEBI:29108"/>
        <label>1</label>
    </ligand>
</feature>
<dbReference type="RefSeq" id="XP_006356924.1">
    <property type="nucleotide sequence ID" value="XM_006356862.2"/>
</dbReference>
<dbReference type="PRINTS" id="PR00458">
    <property type="entry name" value="PEROXIDASE"/>
</dbReference>
<evidence type="ECO:0000256" key="12">
    <source>
        <dbReference type="ARBA" id="ARBA00023004"/>
    </source>
</evidence>
<evidence type="ECO:0000256" key="18">
    <source>
        <dbReference type="PIRSR" id="PIRSR600823-3"/>
    </source>
</evidence>
<keyword evidence="6 21" id="KW-0575">Peroxidase</keyword>
<evidence type="ECO:0000256" key="1">
    <source>
        <dbReference type="ARBA" id="ARBA00000189"/>
    </source>
</evidence>
<comment type="function">
    <text evidence="2">Removal of H(2)O(2), oxidation of toxic reductants, biosynthesis and degradation of lignin, suberization, auxin catabolism, response to environmental stresses such as wounding, pathogen attack and oxidative stress. These functions might be dependent on each isozyme/isoform in each plant tissue.</text>
</comment>
<evidence type="ECO:0000256" key="8">
    <source>
        <dbReference type="ARBA" id="ARBA00022723"/>
    </source>
</evidence>
<dbReference type="GO" id="GO:0009505">
    <property type="term" value="C:plant-type cell wall"/>
    <property type="evidence" value="ECO:0000318"/>
    <property type="project" value="GO_Central"/>
</dbReference>
<feature type="disulfide bond" evidence="20">
    <location>
        <begin position="119"/>
        <end position="322"/>
    </location>
</feature>
<keyword evidence="9 21" id="KW-0732">Signal</keyword>
<dbReference type="PROSITE" id="PS00435">
    <property type="entry name" value="PEROXIDASE_1"/>
    <property type="match status" value="1"/>
</dbReference>
<gene>
    <name evidence="23" type="primary">LOC102590030</name>
</gene>
<dbReference type="InterPro" id="IPR002016">
    <property type="entry name" value="Haem_peroxidase"/>
</dbReference>
<keyword evidence="12 18" id="KW-0408">Iron</keyword>
<evidence type="ECO:0000256" key="21">
    <source>
        <dbReference type="RuleBase" id="RU362060"/>
    </source>
</evidence>
<dbReference type="GO" id="GO:0004601">
    <property type="term" value="F:peroxidase activity"/>
    <property type="evidence" value="ECO:0000318"/>
    <property type="project" value="GO_Central"/>
</dbReference>
<dbReference type="PROSITE" id="PS50873">
    <property type="entry name" value="PEROXIDASE_4"/>
    <property type="match status" value="1"/>
</dbReference>
<feature type="binding site" evidence="18">
    <location>
        <position position="73"/>
    </location>
    <ligand>
        <name>Ca(2+)</name>
        <dbReference type="ChEBI" id="CHEBI:29108"/>
        <label>1</label>
    </ligand>
</feature>
<dbReference type="GO" id="GO:0140825">
    <property type="term" value="F:lactoperoxidase activity"/>
    <property type="evidence" value="ECO:0007669"/>
    <property type="project" value="UniProtKB-EC"/>
</dbReference>
<keyword evidence="14" id="KW-0325">Glycoprotein</keyword>
<keyword evidence="11 21" id="KW-0560">Oxidoreductase</keyword>
<dbReference type="GeneID" id="102590030"/>
<dbReference type="FunFam" id="1.10.420.10:FF:000008">
    <property type="entry name" value="Peroxidase"/>
    <property type="match status" value="1"/>
</dbReference>
<dbReference type="KEGG" id="sot:102590030"/>
<evidence type="ECO:0000256" key="2">
    <source>
        <dbReference type="ARBA" id="ARBA00002322"/>
    </source>
</evidence>
<comment type="catalytic activity">
    <reaction evidence="1 21">
        <text>2 a phenolic donor + H2O2 = 2 a phenolic radical donor + 2 H2O</text>
        <dbReference type="Rhea" id="RHEA:56136"/>
        <dbReference type="ChEBI" id="CHEBI:15377"/>
        <dbReference type="ChEBI" id="CHEBI:16240"/>
        <dbReference type="ChEBI" id="CHEBI:139520"/>
        <dbReference type="ChEBI" id="CHEBI:139521"/>
        <dbReference type="EC" id="1.11.1.7"/>
    </reaction>
</comment>
<keyword evidence="15 21" id="KW-0376">Hydrogen peroxide</keyword>
<dbReference type="Pfam" id="PF00141">
    <property type="entry name" value="peroxidase"/>
    <property type="match status" value="1"/>
</dbReference>
<feature type="chain" id="PRO_5005139830" description="Peroxidase" evidence="21">
    <location>
        <begin position="22"/>
        <end position="327"/>
    </location>
</feature>
<dbReference type="GO" id="GO:0046872">
    <property type="term" value="F:metal ion binding"/>
    <property type="evidence" value="ECO:0007669"/>
    <property type="project" value="UniProtKB-UniRule"/>
</dbReference>
<comment type="cofactor">
    <cofactor evidence="18 21">
        <name>heme b</name>
        <dbReference type="ChEBI" id="CHEBI:60344"/>
    </cofactor>
    <text evidence="18 21">Binds 1 heme b (iron(II)-protoporphyrin IX) group per subunit.</text>
</comment>
<evidence type="ECO:0000256" key="3">
    <source>
        <dbReference type="ARBA" id="ARBA00006873"/>
    </source>
</evidence>
<evidence type="ECO:0000256" key="9">
    <source>
        <dbReference type="ARBA" id="ARBA00022729"/>
    </source>
</evidence>
<dbReference type="GO" id="GO:0005576">
    <property type="term" value="C:extracellular region"/>
    <property type="evidence" value="ECO:0007669"/>
    <property type="project" value="UniProtKB-SubCell"/>
</dbReference>
<sequence length="327" mass="35737">MATFGYLCPLILMCILVSSNAQLQQNFYAKSCPKAEKIILDYVHKHIPNAPSLAAALIRMHFHDCFVRGCDASVLLNFTSSTGNQTEKFGIPNLTLRGFSFIDNVKKIIEDECPGVVSCADIVALVARDSVVVTGGPSWSVPTGRRDGRISNASETLTDIPAPTSNFSTLQNDFAKKGLDLKDLVLLSGAHTIGVSHCSSFSTRLYNFTGTFGTQDPSLDSEYATNLKANKCKSINDNTTIVEMDPGSFRTFDLSYYKLLLKRRGLFQSDAALTTSTTTKSYIDQLVAGSLKEFYAEFAQSMEKMGRIEVKTGSDGEIRKHCAVVNS</sequence>
<dbReference type="OMA" id="PFWRVAT"/>
<evidence type="ECO:0000313" key="24">
    <source>
        <dbReference type="Proteomes" id="UP000011115"/>
    </source>
</evidence>
<feature type="binding site" evidence="18">
    <location>
        <position position="245"/>
    </location>
    <ligand>
        <name>Ca(2+)</name>
        <dbReference type="ChEBI" id="CHEBI:29108"/>
        <label>2</label>
    </ligand>
</feature>
<evidence type="ECO:0000256" key="17">
    <source>
        <dbReference type="PIRSR" id="PIRSR600823-2"/>
    </source>
</evidence>
<dbReference type="GO" id="GO:0042744">
    <property type="term" value="P:hydrogen peroxide catabolic process"/>
    <property type="evidence" value="ECO:0007669"/>
    <property type="project" value="UniProtKB-KW"/>
</dbReference>
<dbReference type="AlphaFoldDB" id="M1A2Y4"/>
<evidence type="ECO:0000256" key="11">
    <source>
        <dbReference type="ARBA" id="ARBA00023002"/>
    </source>
</evidence>
<evidence type="ECO:0000256" key="6">
    <source>
        <dbReference type="ARBA" id="ARBA00022559"/>
    </source>
</evidence>
<dbReference type="Gramene" id="PGSC0003DMT400013504">
    <property type="protein sequence ID" value="PGSC0003DMT400013504"/>
    <property type="gene ID" value="PGSC0003DMG400005273"/>
</dbReference>
<dbReference type="PaxDb" id="4113-PGSC0003DMT400013504"/>
<evidence type="ECO:0000256" key="15">
    <source>
        <dbReference type="ARBA" id="ARBA00023324"/>
    </source>
</evidence>
<keyword evidence="8 18" id="KW-0479">Metal-binding</keyword>
<feature type="site" description="Transition state stabilizer" evidence="19">
    <location>
        <position position="59"/>
    </location>
</feature>
<dbReference type="InterPro" id="IPR019794">
    <property type="entry name" value="Peroxidases_AS"/>
</dbReference>
<evidence type="ECO:0000256" key="7">
    <source>
        <dbReference type="ARBA" id="ARBA00022617"/>
    </source>
</evidence>
<dbReference type="InterPro" id="IPR019793">
    <property type="entry name" value="Peroxidases_heam-ligand_BS"/>
</dbReference>
<dbReference type="InterPro" id="IPR000823">
    <property type="entry name" value="Peroxidase_pln"/>
</dbReference>
<dbReference type="GO" id="GO:0006950">
    <property type="term" value="P:response to stress"/>
    <property type="evidence" value="ECO:0000318"/>
    <property type="project" value="GO_Central"/>
</dbReference>
<reference evidence="24" key="1">
    <citation type="journal article" date="2011" name="Nature">
        <title>Genome sequence and analysis of the tuber crop potato.</title>
        <authorList>
            <consortium name="The Potato Genome Sequencing Consortium"/>
        </authorList>
    </citation>
    <scope>NUCLEOTIDE SEQUENCE [LARGE SCALE GENOMIC DNA]</scope>
    <source>
        <strain evidence="24">cv. DM1-3 516 R44</strain>
    </source>
</reference>
<evidence type="ECO:0000259" key="22">
    <source>
        <dbReference type="PROSITE" id="PS50873"/>
    </source>
</evidence>
<feature type="binding site" evidence="18">
    <location>
        <position position="71"/>
    </location>
    <ligand>
        <name>Ca(2+)</name>
        <dbReference type="ChEBI" id="CHEBI:29108"/>
        <label>1</label>
    </ligand>
</feature>
<dbReference type="Gene3D" id="1.10.520.10">
    <property type="match status" value="1"/>
</dbReference>
<feature type="disulfide bond" evidence="20">
    <location>
        <begin position="198"/>
        <end position="232"/>
    </location>
</feature>
<evidence type="ECO:0000256" key="4">
    <source>
        <dbReference type="ARBA" id="ARBA00012313"/>
    </source>
</evidence>
<feature type="binding site" evidence="17">
    <location>
        <position position="161"/>
    </location>
    <ligand>
        <name>substrate</name>
    </ligand>
</feature>
<evidence type="ECO:0000256" key="10">
    <source>
        <dbReference type="ARBA" id="ARBA00022837"/>
    </source>
</evidence>
<dbReference type="FunCoup" id="M1A2Y4">
    <property type="interactions" value="221"/>
</dbReference>
<dbReference type="EnsemblPlants" id="PGSC0003DMT400013504">
    <property type="protein sequence ID" value="PGSC0003DMT400013504"/>
    <property type="gene ID" value="PGSC0003DMG400005273"/>
</dbReference>
<feature type="binding site" description="axial binding residue" evidence="18">
    <location>
        <position position="191"/>
    </location>
    <ligand>
        <name>heme b</name>
        <dbReference type="ChEBI" id="CHEBI:60344"/>
    </ligand>
    <ligandPart>
        <name>Fe</name>
        <dbReference type="ChEBI" id="CHEBI:18248"/>
    </ligandPart>
</feature>
<dbReference type="GO" id="GO:0006979">
    <property type="term" value="P:response to oxidative stress"/>
    <property type="evidence" value="ECO:0007669"/>
    <property type="project" value="UniProtKB-UniRule"/>
</dbReference>
<dbReference type="OrthoDB" id="1270603at2759"/>
<dbReference type="InParanoid" id="M1A2Y4"/>
<feature type="binding site" evidence="18">
    <location>
        <position position="67"/>
    </location>
    <ligand>
        <name>Ca(2+)</name>
        <dbReference type="ChEBI" id="CHEBI:29108"/>
        <label>1</label>
    </ligand>
</feature>
<comment type="similarity">
    <text evidence="21">Belongs to the peroxidase family. Classical plant (class III) peroxidase subfamily.</text>
</comment>
<name>M1A2Y4_SOLTU</name>
<dbReference type="PRINTS" id="PR00461">
    <property type="entry name" value="PLPEROXIDASE"/>
</dbReference>
<dbReference type="eggNOG" id="ENOG502QRTP">
    <property type="taxonomic scope" value="Eukaryota"/>
</dbReference>
<proteinExistence type="inferred from homology"/>
<dbReference type="GO" id="GO:0020037">
    <property type="term" value="F:heme binding"/>
    <property type="evidence" value="ECO:0007669"/>
    <property type="project" value="UniProtKB-UniRule"/>
</dbReference>
<feature type="disulfide bond" evidence="20">
    <location>
        <begin position="65"/>
        <end position="70"/>
    </location>
</feature>
<feature type="binding site" evidence="18">
    <location>
        <position position="192"/>
    </location>
    <ligand>
        <name>Ca(2+)</name>
        <dbReference type="ChEBI" id="CHEBI:29108"/>
        <label>2</label>
    </ligand>
</feature>
<keyword evidence="13 20" id="KW-1015">Disulfide bond</keyword>
<comment type="similarity">
    <text evidence="3">Belongs to the peroxidase family. Ascorbate peroxidase subfamily.</text>
</comment>
<keyword evidence="24" id="KW-1185">Reference proteome</keyword>
<dbReference type="InterPro" id="IPR010255">
    <property type="entry name" value="Haem_peroxidase_sf"/>
</dbReference>
<dbReference type="STRING" id="4113.M1A2Y4"/>
<evidence type="ECO:0000256" key="13">
    <source>
        <dbReference type="ARBA" id="ARBA00023157"/>
    </source>
</evidence>
<dbReference type="ExpressionAtlas" id="M1A2Y4">
    <property type="expression patterns" value="baseline and differential"/>
</dbReference>
<comment type="subcellular location">
    <subcellularLocation>
        <location evidence="21">Secreted</location>
    </subcellularLocation>
</comment>
<evidence type="ECO:0000313" key="23">
    <source>
        <dbReference type="EnsemblPlants" id="PGSC0003DMT400013504"/>
    </source>
</evidence>
<dbReference type="InterPro" id="IPR033905">
    <property type="entry name" value="Secretory_peroxidase"/>
</dbReference>
<accession>M1A2Y4</accession>
<feature type="domain" description="Plant heme peroxidase family profile" evidence="22">
    <location>
        <begin position="22"/>
        <end position="326"/>
    </location>
</feature>
<keyword evidence="5 21" id="KW-0964">Secreted</keyword>
<dbReference type="FunFam" id="1.10.520.10:FF:000001">
    <property type="entry name" value="Peroxidase"/>
    <property type="match status" value="1"/>
</dbReference>
<evidence type="ECO:0000256" key="16">
    <source>
        <dbReference type="PIRSR" id="PIRSR600823-1"/>
    </source>
</evidence>
<feature type="active site" description="Proton acceptor" evidence="16">
    <location>
        <position position="63"/>
    </location>
</feature>
<feature type="disulfide bond" evidence="20">
    <location>
        <begin position="32"/>
        <end position="113"/>
    </location>
</feature>
<dbReference type="HOGENOM" id="CLU_010543_0_3_1"/>
<feature type="binding site" evidence="18">
    <location>
        <position position="87"/>
    </location>
    <ligand>
        <name>Ca(2+)</name>
        <dbReference type="ChEBI" id="CHEBI:29108"/>
        <label>1</label>
    </ligand>
</feature>